<dbReference type="Pfam" id="PF03114">
    <property type="entry name" value="BAR"/>
    <property type="match status" value="1"/>
</dbReference>
<keyword evidence="3" id="KW-0132">Cell division</keyword>
<evidence type="ECO:0000313" key="11">
    <source>
        <dbReference type="Proteomes" id="UP000085678"/>
    </source>
</evidence>
<keyword evidence="4 9" id="KW-0175">Coiled coil</keyword>
<evidence type="ECO:0000256" key="4">
    <source>
        <dbReference type="ARBA" id="ARBA00023054"/>
    </source>
</evidence>
<dbReference type="KEGG" id="lak:106153675"/>
<proteinExistence type="predicted"/>
<dbReference type="FunFam" id="1.20.1270.60:FF:000028">
    <property type="entry name" value="Bridging integrator 3 homolog"/>
    <property type="match status" value="1"/>
</dbReference>
<dbReference type="SMART" id="SM00721">
    <property type="entry name" value="BAR"/>
    <property type="match status" value="1"/>
</dbReference>
<evidence type="ECO:0000256" key="1">
    <source>
        <dbReference type="ARBA" id="ARBA00004245"/>
    </source>
</evidence>
<dbReference type="InterPro" id="IPR004148">
    <property type="entry name" value="BAR_dom"/>
</dbReference>
<dbReference type="PANTHER" id="PTHR47174">
    <property type="entry name" value="BRIDGING INTEGRATOR 3"/>
    <property type="match status" value="1"/>
</dbReference>
<sequence length="254" mass="29540">MSWFNRFTTPRRSVLSISAEKDFEREKKKLEILDERSKKLYKDMKRCTEAAAALSKCESKMSQDLVASSLCQSEPDLLLLVEDWNAAVVRLDLLMQEMNTNAQKAVVEPMKKFNSVFPSVQSAIKKREQSLQEYNKCQSKVEKYQDRERTGPTVVKLENAKKALNAAKEEFEYLNSQLMEDMPRLYEGRMEYFRPCFQALIRSQVAYFTEAFKIYTELSLQFNKVTEVPPDEKYDTSLQQKLSEIKSLSIVADD</sequence>
<evidence type="ECO:0000256" key="9">
    <source>
        <dbReference type="SAM" id="Coils"/>
    </source>
</evidence>
<reference evidence="12" key="1">
    <citation type="submission" date="2025-08" db="UniProtKB">
        <authorList>
            <consortium name="RefSeq"/>
        </authorList>
    </citation>
    <scope>IDENTIFICATION</scope>
    <source>
        <tissue evidence="12">Gonads</tissue>
    </source>
</reference>
<dbReference type="OrthoDB" id="446293at2759"/>
<dbReference type="OMA" id="TRFCAYF"/>
<dbReference type="GO" id="GO:0005737">
    <property type="term" value="C:cytoplasm"/>
    <property type="evidence" value="ECO:0007669"/>
    <property type="project" value="InterPro"/>
</dbReference>
<dbReference type="GO" id="GO:0015629">
    <property type="term" value="C:actin cytoskeleton"/>
    <property type="evidence" value="ECO:0007669"/>
    <property type="project" value="TreeGrafter"/>
</dbReference>
<dbReference type="GO" id="GO:0008289">
    <property type="term" value="F:lipid binding"/>
    <property type="evidence" value="ECO:0007669"/>
    <property type="project" value="TreeGrafter"/>
</dbReference>
<keyword evidence="5" id="KW-0717">Septation</keyword>
<evidence type="ECO:0000256" key="6">
    <source>
        <dbReference type="ARBA" id="ARBA00023212"/>
    </source>
</evidence>
<dbReference type="AlphaFoldDB" id="A0A1S3HDI6"/>
<organism evidence="11 12">
    <name type="scientific">Lingula anatina</name>
    <name type="common">Brachiopod</name>
    <name type="synonym">Lingula unguis</name>
    <dbReference type="NCBI Taxonomy" id="7574"/>
    <lineage>
        <taxon>Eukaryota</taxon>
        <taxon>Metazoa</taxon>
        <taxon>Spiralia</taxon>
        <taxon>Lophotrochozoa</taxon>
        <taxon>Brachiopoda</taxon>
        <taxon>Linguliformea</taxon>
        <taxon>Lingulata</taxon>
        <taxon>Lingulida</taxon>
        <taxon>Linguloidea</taxon>
        <taxon>Lingulidae</taxon>
        <taxon>Lingula</taxon>
    </lineage>
</organism>
<evidence type="ECO:0000256" key="3">
    <source>
        <dbReference type="ARBA" id="ARBA00022618"/>
    </source>
</evidence>
<dbReference type="Proteomes" id="UP000085678">
    <property type="component" value="Unplaced"/>
</dbReference>
<dbReference type="SUPFAM" id="SSF103657">
    <property type="entry name" value="BAR/IMD domain-like"/>
    <property type="match status" value="1"/>
</dbReference>
<evidence type="ECO:0000256" key="2">
    <source>
        <dbReference type="ARBA" id="ARBA00022490"/>
    </source>
</evidence>
<dbReference type="GO" id="GO:0051301">
    <property type="term" value="P:cell division"/>
    <property type="evidence" value="ECO:0007669"/>
    <property type="project" value="UniProtKB-KW"/>
</dbReference>
<comment type="function">
    <text evidence="8">Involved in cytokinesis and septation where it has a role in the localization of F-actin.</text>
</comment>
<dbReference type="GO" id="GO:0097320">
    <property type="term" value="P:plasma membrane tubulation"/>
    <property type="evidence" value="ECO:0007669"/>
    <property type="project" value="TreeGrafter"/>
</dbReference>
<evidence type="ECO:0000259" key="10">
    <source>
        <dbReference type="PROSITE" id="PS51021"/>
    </source>
</evidence>
<dbReference type="GO" id="GO:0006897">
    <property type="term" value="P:endocytosis"/>
    <property type="evidence" value="ECO:0007669"/>
    <property type="project" value="InterPro"/>
</dbReference>
<evidence type="ECO:0000256" key="8">
    <source>
        <dbReference type="ARBA" id="ARBA00059510"/>
    </source>
</evidence>
<evidence type="ECO:0000313" key="12">
    <source>
        <dbReference type="RefSeq" id="XP_013383159.1"/>
    </source>
</evidence>
<name>A0A1S3HDI6_LINAN</name>
<dbReference type="GeneID" id="106153675"/>
<keyword evidence="2" id="KW-0963">Cytoplasm</keyword>
<keyword evidence="11" id="KW-1185">Reference proteome</keyword>
<keyword evidence="6" id="KW-0206">Cytoskeleton</keyword>
<feature type="coiled-coil region" evidence="9">
    <location>
        <begin position="127"/>
        <end position="177"/>
    </location>
</feature>
<protein>
    <submittedName>
        <fullName evidence="12">Bridging integrator 3</fullName>
    </submittedName>
</protein>
<comment type="subcellular location">
    <subcellularLocation>
        <location evidence="1">Cytoplasm</location>
        <location evidence="1">Cytoskeleton</location>
    </subcellularLocation>
</comment>
<feature type="domain" description="BAR" evidence="10">
    <location>
        <begin position="8"/>
        <end position="231"/>
    </location>
</feature>
<dbReference type="InterPro" id="IPR027267">
    <property type="entry name" value="AH/BAR_dom_sf"/>
</dbReference>
<dbReference type="PANTHER" id="PTHR47174:SF3">
    <property type="entry name" value="BRIDGING INTEGRATOR 3"/>
    <property type="match status" value="1"/>
</dbReference>
<dbReference type="Gene3D" id="1.20.1270.60">
    <property type="entry name" value="Arfaptin homology (AH) domain/BAR domain"/>
    <property type="match status" value="1"/>
</dbReference>
<gene>
    <name evidence="12" type="primary">LOC106153675</name>
</gene>
<keyword evidence="7" id="KW-0131">Cell cycle</keyword>
<dbReference type="InParanoid" id="A0A1S3HDI6"/>
<accession>A0A1S3HDI6</accession>
<evidence type="ECO:0000256" key="5">
    <source>
        <dbReference type="ARBA" id="ARBA00023210"/>
    </source>
</evidence>
<dbReference type="PROSITE" id="PS51021">
    <property type="entry name" value="BAR"/>
    <property type="match status" value="1"/>
</dbReference>
<dbReference type="RefSeq" id="XP_013383159.1">
    <property type="nucleotide sequence ID" value="XM_013527705.1"/>
</dbReference>
<dbReference type="GO" id="GO:0051666">
    <property type="term" value="P:actin cortical patch localization"/>
    <property type="evidence" value="ECO:0007669"/>
    <property type="project" value="InterPro"/>
</dbReference>
<evidence type="ECO:0000256" key="7">
    <source>
        <dbReference type="ARBA" id="ARBA00023306"/>
    </source>
</evidence>
<dbReference type="InterPro" id="IPR046982">
    <property type="entry name" value="BIN3/RVS161-like"/>
</dbReference>
<dbReference type="STRING" id="7574.A0A1S3HDI6"/>